<comment type="caution">
    <text evidence="3">The sequence shown here is derived from an EMBL/GenBank/DDBJ whole genome shotgun (WGS) entry which is preliminary data.</text>
</comment>
<dbReference type="InterPro" id="IPR043502">
    <property type="entry name" value="DNA/RNA_pol_sf"/>
</dbReference>
<dbReference type="PANTHER" id="PTHR24559:SF444">
    <property type="entry name" value="REVERSE TRANSCRIPTASE DOMAIN-CONTAINING PROTEIN"/>
    <property type="match status" value="1"/>
</dbReference>
<feature type="region of interest" description="Disordered" evidence="1">
    <location>
        <begin position="34"/>
        <end position="93"/>
    </location>
</feature>
<reference evidence="3" key="1">
    <citation type="journal article" date="2019" name="Sci. Rep.">
        <title>Draft genome of Tanacetum cinerariifolium, the natural source of mosquito coil.</title>
        <authorList>
            <person name="Yamashiro T."/>
            <person name="Shiraishi A."/>
            <person name="Satake H."/>
            <person name="Nakayama K."/>
        </authorList>
    </citation>
    <scope>NUCLEOTIDE SEQUENCE</scope>
</reference>
<evidence type="ECO:0000259" key="2">
    <source>
        <dbReference type="Pfam" id="PF00078"/>
    </source>
</evidence>
<gene>
    <name evidence="3" type="ORF">Tci_049112</name>
</gene>
<dbReference type="PANTHER" id="PTHR24559">
    <property type="entry name" value="TRANSPOSON TY3-I GAG-POL POLYPROTEIN"/>
    <property type="match status" value="1"/>
</dbReference>
<dbReference type="SUPFAM" id="SSF53098">
    <property type="entry name" value="Ribonuclease H-like"/>
    <property type="match status" value="1"/>
</dbReference>
<dbReference type="InterPro" id="IPR043128">
    <property type="entry name" value="Rev_trsase/Diguanyl_cyclase"/>
</dbReference>
<sequence>MNLAPSLAEFAKGSLLISAHDKYFRKRGCIRGPTDGANLFKKDQEKDKIESKPDKNEKRGEAEKSLKQLRREGKKQAVETSKERGTQDTISPTNQVLVNPSYLEQLVTIGAGLSPEGANQLKNLLKKNIDIFAWESSDMTGVPERIIKHSLNANLLEKPARIVRPVKYPIWISNPVLVKKADGSWQMYIDFKNINAACPKDYYPLPEIDSKIEAAMCFPLKCFLDTYKGYHQVQMVEEDEEKIAFYTNHGTYCYTKMLFDLKNAGETYQRLIDGAFQSQIGRNLEAYVDDMNNQHEAKPKKCSFGVEEGKFIGSMVTFEGIQANSSKTKDLAKMQSPRTWGDLQSLAGKLVALNSFLSRSAEKSLPFLKTLKDITKENKHDYQWTEKEENVFQELKKMILNLLALTTPLSKETMFVYLAASKEVRHQRANTADFINEMPMGNETIVPQQIQYTIDHQKESKEKWVVYTDRASNARGSREGLVLISPTKIEYIHALRLNFKSTNNQDEYEALLINTVVAHPQANGLVDRENRSLMEGIKTRLGRERKGWVDELPNVLWAHKTSLKTSNRETPYSLMFGSEAVIPAEIGMPTHRTMMIKEGNGNEEELRLNLDLLT</sequence>
<keyword evidence="3" id="KW-0548">Nucleotidyltransferase</keyword>
<dbReference type="CDD" id="cd01647">
    <property type="entry name" value="RT_LTR"/>
    <property type="match status" value="1"/>
</dbReference>
<accession>A0A6L2MY09</accession>
<organism evidence="3">
    <name type="scientific">Tanacetum cinerariifolium</name>
    <name type="common">Dalmatian daisy</name>
    <name type="synonym">Chrysanthemum cinerariifolium</name>
    <dbReference type="NCBI Taxonomy" id="118510"/>
    <lineage>
        <taxon>Eukaryota</taxon>
        <taxon>Viridiplantae</taxon>
        <taxon>Streptophyta</taxon>
        <taxon>Embryophyta</taxon>
        <taxon>Tracheophyta</taxon>
        <taxon>Spermatophyta</taxon>
        <taxon>Magnoliopsida</taxon>
        <taxon>eudicotyledons</taxon>
        <taxon>Gunneridae</taxon>
        <taxon>Pentapetalae</taxon>
        <taxon>asterids</taxon>
        <taxon>campanulids</taxon>
        <taxon>Asterales</taxon>
        <taxon>Asteraceae</taxon>
        <taxon>Asteroideae</taxon>
        <taxon>Anthemideae</taxon>
        <taxon>Anthemidinae</taxon>
        <taxon>Tanacetum</taxon>
    </lineage>
</organism>
<dbReference type="EMBL" id="BKCJ010007412">
    <property type="protein sequence ID" value="GEU77134.1"/>
    <property type="molecule type" value="Genomic_DNA"/>
</dbReference>
<feature type="domain" description="Reverse transcriptase" evidence="2">
    <location>
        <begin position="178"/>
        <end position="330"/>
    </location>
</feature>
<dbReference type="Gene3D" id="3.30.70.270">
    <property type="match status" value="2"/>
</dbReference>
<dbReference type="Pfam" id="PF00078">
    <property type="entry name" value="RVT_1"/>
    <property type="match status" value="1"/>
</dbReference>
<evidence type="ECO:0000256" key="1">
    <source>
        <dbReference type="SAM" id="MobiDB-lite"/>
    </source>
</evidence>
<dbReference type="Gene3D" id="3.30.420.10">
    <property type="entry name" value="Ribonuclease H-like superfamily/Ribonuclease H"/>
    <property type="match status" value="1"/>
</dbReference>
<dbReference type="InterPro" id="IPR000477">
    <property type="entry name" value="RT_dom"/>
</dbReference>
<dbReference type="InterPro" id="IPR053134">
    <property type="entry name" value="RNA-dir_DNA_polymerase"/>
</dbReference>
<dbReference type="Gene3D" id="3.10.10.10">
    <property type="entry name" value="HIV Type 1 Reverse Transcriptase, subunit A, domain 1"/>
    <property type="match status" value="1"/>
</dbReference>
<dbReference type="InterPro" id="IPR012337">
    <property type="entry name" value="RNaseH-like_sf"/>
</dbReference>
<proteinExistence type="predicted"/>
<dbReference type="GO" id="GO:0003676">
    <property type="term" value="F:nucleic acid binding"/>
    <property type="evidence" value="ECO:0007669"/>
    <property type="project" value="InterPro"/>
</dbReference>
<dbReference type="SUPFAM" id="SSF56672">
    <property type="entry name" value="DNA/RNA polymerases"/>
    <property type="match status" value="1"/>
</dbReference>
<keyword evidence="3" id="KW-0808">Transferase</keyword>
<name>A0A6L2MY09_TANCI</name>
<evidence type="ECO:0000313" key="3">
    <source>
        <dbReference type="EMBL" id="GEU77134.1"/>
    </source>
</evidence>
<protein>
    <submittedName>
        <fullName evidence="3">Reverse transcriptase domain-containing protein</fullName>
    </submittedName>
</protein>
<dbReference type="InterPro" id="IPR036397">
    <property type="entry name" value="RNaseH_sf"/>
</dbReference>
<dbReference type="AlphaFoldDB" id="A0A6L2MY09"/>
<dbReference type="GO" id="GO:0003964">
    <property type="term" value="F:RNA-directed DNA polymerase activity"/>
    <property type="evidence" value="ECO:0007669"/>
    <property type="project" value="UniProtKB-KW"/>
</dbReference>
<keyword evidence="3" id="KW-0695">RNA-directed DNA polymerase</keyword>
<feature type="compositionally biased region" description="Basic and acidic residues" evidence="1">
    <location>
        <begin position="40"/>
        <end position="86"/>
    </location>
</feature>